<keyword evidence="5" id="KW-0436">Ligase</keyword>
<gene>
    <name evidence="13" type="ORF">ADEAN_000578800</name>
</gene>
<dbReference type="InterPro" id="IPR006195">
    <property type="entry name" value="aa-tRNA-synth_II"/>
</dbReference>
<protein>
    <recommendedName>
        <fullName evidence="3">lysine--tRNA ligase</fullName>
        <ecNumber evidence="3">6.1.1.6</ecNumber>
    </recommendedName>
    <alternativeName>
        <fullName evidence="10">Lysyl-tRNA synthetase</fullName>
    </alternativeName>
</protein>
<evidence type="ECO:0000256" key="6">
    <source>
        <dbReference type="ARBA" id="ARBA00022741"/>
    </source>
</evidence>
<name>A0A7G2CEK1_9TRYP</name>
<dbReference type="EC" id="6.1.1.6" evidence="3"/>
<dbReference type="GO" id="GO:0004824">
    <property type="term" value="F:lysine-tRNA ligase activity"/>
    <property type="evidence" value="ECO:0007669"/>
    <property type="project" value="UniProtKB-EC"/>
</dbReference>
<feature type="domain" description="Aminoacyl-transfer RNA synthetases class-II family profile" evidence="12">
    <location>
        <begin position="11"/>
        <end position="337"/>
    </location>
</feature>
<dbReference type="VEuPathDB" id="TriTrypDB:ADEAN_000578800"/>
<sequence length="439" mass="50471">MMSNEDVRKRFHTRHKMIRALRHYLDEKDFIEVETPILNSVASGANARPFVTHHNANNADLFLRVAPELYLKQCVVGGLNRVYEIGKVFRNEGADRSHNPEFTSCEFYAAYHTYEDLIPMTEDILRCMATESIGTSTITVQSCVTGEMEEIDLQQPFRRVNAYEEVQRVSGVELPEPSQLCTPRGMAYMSAIMLQHNIPLPSVRTASKMFDKLIDYFITDRVVQPTFVMNHPVFMSPLAKESSEFPGLSERFELFINGMEYCNAYSELNDPQEQFYRFEQQLLDKRVGDDEAMALDETFLKALQVGLPPTAGWGMGIDRVSMLLNRSTSIRDEIIFPLLRQDADSHDAKRRRKTASFFGFNHQMTMFCLSQLEEDMIKRGASQESCEQVRHLKRCILGMERGSNCMMESLPKFEDTRVSRLRYDLTLSVLRLFCGSSKS</sequence>
<dbReference type="GO" id="GO:0006430">
    <property type="term" value="P:lysyl-tRNA aminoacylation"/>
    <property type="evidence" value="ECO:0007669"/>
    <property type="project" value="InterPro"/>
</dbReference>
<dbReference type="EMBL" id="LR877154">
    <property type="protein sequence ID" value="CAD2218300.1"/>
    <property type="molecule type" value="Genomic_DNA"/>
</dbReference>
<dbReference type="InterPro" id="IPR045864">
    <property type="entry name" value="aa-tRNA-synth_II/BPL/LPL"/>
</dbReference>
<evidence type="ECO:0000313" key="13">
    <source>
        <dbReference type="EMBL" id="CAD2218300.1"/>
    </source>
</evidence>
<evidence type="ECO:0000256" key="10">
    <source>
        <dbReference type="ARBA" id="ARBA00030563"/>
    </source>
</evidence>
<dbReference type="FunFam" id="3.30.930.10:FF:000238">
    <property type="entry name" value="Lysine--tRNA ligase"/>
    <property type="match status" value="1"/>
</dbReference>
<dbReference type="InterPro" id="IPR018149">
    <property type="entry name" value="Lys-tRNA-synth_II_C"/>
</dbReference>
<keyword evidence="7" id="KW-0067">ATP-binding</keyword>
<keyword evidence="6" id="KW-0547">Nucleotide-binding</keyword>
<dbReference type="SUPFAM" id="SSF55681">
    <property type="entry name" value="Class II aaRS and biotin synthetases"/>
    <property type="match status" value="1"/>
</dbReference>
<proteinExistence type="inferred from homology"/>
<evidence type="ECO:0000256" key="1">
    <source>
        <dbReference type="ARBA" id="ARBA00004496"/>
    </source>
</evidence>
<comment type="subcellular location">
    <subcellularLocation>
        <location evidence="1">Cytoplasm</location>
    </subcellularLocation>
</comment>
<keyword evidence="9 13" id="KW-0030">Aminoacyl-tRNA synthetase</keyword>
<dbReference type="CDD" id="cd00775">
    <property type="entry name" value="LysRS_core"/>
    <property type="match status" value="1"/>
</dbReference>
<dbReference type="Gene3D" id="3.30.930.10">
    <property type="entry name" value="Bira Bifunctional Protein, Domain 2"/>
    <property type="match status" value="1"/>
</dbReference>
<dbReference type="GO" id="GO:0005524">
    <property type="term" value="F:ATP binding"/>
    <property type="evidence" value="ECO:0007669"/>
    <property type="project" value="UniProtKB-KW"/>
</dbReference>
<evidence type="ECO:0000256" key="7">
    <source>
        <dbReference type="ARBA" id="ARBA00022840"/>
    </source>
</evidence>
<evidence type="ECO:0000256" key="8">
    <source>
        <dbReference type="ARBA" id="ARBA00022917"/>
    </source>
</evidence>
<keyword evidence="4" id="KW-0963">Cytoplasm</keyword>
<dbReference type="Pfam" id="PF00152">
    <property type="entry name" value="tRNA-synt_2"/>
    <property type="match status" value="1"/>
</dbReference>
<dbReference type="GO" id="GO:0005829">
    <property type="term" value="C:cytosol"/>
    <property type="evidence" value="ECO:0007669"/>
    <property type="project" value="TreeGrafter"/>
</dbReference>
<keyword evidence="14" id="KW-1185">Reference proteome</keyword>
<comment type="catalytic activity">
    <reaction evidence="11">
        <text>tRNA(Lys) + L-lysine + ATP = L-lysyl-tRNA(Lys) + AMP + diphosphate</text>
        <dbReference type="Rhea" id="RHEA:20792"/>
        <dbReference type="Rhea" id="RHEA-COMP:9696"/>
        <dbReference type="Rhea" id="RHEA-COMP:9697"/>
        <dbReference type="ChEBI" id="CHEBI:30616"/>
        <dbReference type="ChEBI" id="CHEBI:32551"/>
        <dbReference type="ChEBI" id="CHEBI:33019"/>
        <dbReference type="ChEBI" id="CHEBI:78442"/>
        <dbReference type="ChEBI" id="CHEBI:78529"/>
        <dbReference type="ChEBI" id="CHEBI:456215"/>
        <dbReference type="EC" id="6.1.1.6"/>
    </reaction>
</comment>
<accession>A0A7G2CEK1</accession>
<dbReference type="Proteomes" id="UP000515908">
    <property type="component" value="Chromosome 10"/>
</dbReference>
<evidence type="ECO:0000256" key="3">
    <source>
        <dbReference type="ARBA" id="ARBA00013166"/>
    </source>
</evidence>
<evidence type="ECO:0000256" key="11">
    <source>
        <dbReference type="ARBA" id="ARBA00048573"/>
    </source>
</evidence>
<dbReference type="AlphaFoldDB" id="A0A7G2CEK1"/>
<dbReference type="PRINTS" id="PR00982">
    <property type="entry name" value="TRNASYNTHLYS"/>
</dbReference>
<comment type="similarity">
    <text evidence="2">Belongs to the class-II aminoacyl-tRNA synthetase family.</text>
</comment>
<reference evidence="13 14" key="1">
    <citation type="submission" date="2020-08" db="EMBL/GenBank/DDBJ databases">
        <authorList>
            <person name="Newling K."/>
            <person name="Davey J."/>
            <person name="Forrester S."/>
        </authorList>
    </citation>
    <scope>NUCLEOTIDE SEQUENCE [LARGE SCALE GENOMIC DNA]</scope>
    <source>
        <strain evidence="14">Crithidia deanei Carvalho (ATCC PRA-265)</strain>
    </source>
</reference>
<evidence type="ECO:0000313" key="14">
    <source>
        <dbReference type="Proteomes" id="UP000515908"/>
    </source>
</evidence>
<dbReference type="GO" id="GO:0000049">
    <property type="term" value="F:tRNA binding"/>
    <property type="evidence" value="ECO:0007669"/>
    <property type="project" value="TreeGrafter"/>
</dbReference>
<evidence type="ECO:0000256" key="2">
    <source>
        <dbReference type="ARBA" id="ARBA00008226"/>
    </source>
</evidence>
<keyword evidence="8" id="KW-0648">Protein biosynthesis</keyword>
<evidence type="ECO:0000259" key="12">
    <source>
        <dbReference type="PROSITE" id="PS50862"/>
    </source>
</evidence>
<dbReference type="InterPro" id="IPR004364">
    <property type="entry name" value="Aa-tRNA-synt_II"/>
</dbReference>
<organism evidence="13 14">
    <name type="scientific">Angomonas deanei</name>
    <dbReference type="NCBI Taxonomy" id="59799"/>
    <lineage>
        <taxon>Eukaryota</taxon>
        <taxon>Discoba</taxon>
        <taxon>Euglenozoa</taxon>
        <taxon>Kinetoplastea</taxon>
        <taxon>Metakinetoplastina</taxon>
        <taxon>Trypanosomatida</taxon>
        <taxon>Trypanosomatidae</taxon>
        <taxon>Strigomonadinae</taxon>
        <taxon>Angomonas</taxon>
    </lineage>
</organism>
<evidence type="ECO:0000256" key="9">
    <source>
        <dbReference type="ARBA" id="ARBA00023146"/>
    </source>
</evidence>
<evidence type="ECO:0000256" key="4">
    <source>
        <dbReference type="ARBA" id="ARBA00022490"/>
    </source>
</evidence>
<dbReference type="PROSITE" id="PS50862">
    <property type="entry name" value="AA_TRNA_LIGASE_II"/>
    <property type="match status" value="1"/>
</dbReference>
<evidence type="ECO:0000256" key="5">
    <source>
        <dbReference type="ARBA" id="ARBA00022598"/>
    </source>
</evidence>
<dbReference type="PANTHER" id="PTHR42918:SF1">
    <property type="entry name" value="LYSINE--TRNA LIGASE"/>
    <property type="match status" value="1"/>
</dbReference>
<dbReference type="PANTHER" id="PTHR42918">
    <property type="entry name" value="LYSYL-TRNA SYNTHETASE"/>
    <property type="match status" value="1"/>
</dbReference>